<evidence type="ECO:0000256" key="4">
    <source>
        <dbReference type="ARBA" id="ARBA00022801"/>
    </source>
</evidence>
<comment type="similarity">
    <text evidence="1">Belongs to the 'phage' integrase family.</text>
</comment>
<reference evidence="9" key="1">
    <citation type="submission" date="2020-01" db="EMBL/GenBank/DDBJ databases">
        <title>Patterns of diversity and host range of bacteriophage communities associated with bean-nodulatin bacteria.</title>
        <authorList>
            <person name="Vann Cauwenberghe J."/>
            <person name="Santamaria R.I."/>
            <person name="Bustos P."/>
            <person name="Juarez S."/>
            <person name="Gonzalez V."/>
        </authorList>
    </citation>
    <scope>NUCLEOTIDE SEQUENCE</scope>
</reference>
<dbReference type="Gene3D" id="1.10.443.10">
    <property type="entry name" value="Intergrase catalytic core"/>
    <property type="match status" value="1"/>
</dbReference>
<dbReference type="GO" id="GO:0075713">
    <property type="term" value="P:establishment of integrated proviral latency"/>
    <property type="evidence" value="ECO:0007669"/>
    <property type="project" value="UniProtKB-KW"/>
</dbReference>
<dbReference type="GO" id="GO:0016787">
    <property type="term" value="F:hydrolase activity"/>
    <property type="evidence" value="ECO:0007669"/>
    <property type="project" value="UniProtKB-KW"/>
</dbReference>
<keyword evidence="4" id="KW-0378">Hydrolase</keyword>
<dbReference type="EMBL" id="MN988539">
    <property type="protein sequence ID" value="QIG74609.1"/>
    <property type="molecule type" value="Genomic_DNA"/>
</dbReference>
<dbReference type="PANTHER" id="PTHR30349:SF41">
    <property type="entry name" value="INTEGRASE_RECOMBINASE PROTEIN MJ0367-RELATED"/>
    <property type="match status" value="1"/>
</dbReference>
<dbReference type="InterPro" id="IPR002104">
    <property type="entry name" value="Integrase_catalytic"/>
</dbReference>
<dbReference type="GO" id="GO:0003677">
    <property type="term" value="F:DNA binding"/>
    <property type="evidence" value="ECO:0007669"/>
    <property type="project" value="UniProtKB-KW"/>
</dbReference>
<dbReference type="InterPro" id="IPR050090">
    <property type="entry name" value="Tyrosine_recombinase_XerCD"/>
</dbReference>
<proteinExistence type="inferred from homology"/>
<name>A0A7S5RL90_9CAUD</name>
<dbReference type="InterPro" id="IPR011010">
    <property type="entry name" value="DNA_brk_join_enz"/>
</dbReference>
<keyword evidence="5" id="KW-0238">DNA-binding</keyword>
<protein>
    <recommendedName>
        <fullName evidence="2">Integrase</fullName>
    </recommendedName>
</protein>
<evidence type="ECO:0000313" key="10">
    <source>
        <dbReference type="Proteomes" id="UP000623593"/>
    </source>
</evidence>
<evidence type="ECO:0000256" key="5">
    <source>
        <dbReference type="ARBA" id="ARBA00023125"/>
    </source>
</evidence>
<keyword evidence="3" id="KW-0808">Transferase</keyword>
<evidence type="ECO:0000256" key="6">
    <source>
        <dbReference type="ARBA" id="ARBA00023172"/>
    </source>
</evidence>
<dbReference type="PROSITE" id="PS51898">
    <property type="entry name" value="TYR_RECOMBINASE"/>
    <property type="match status" value="1"/>
</dbReference>
<gene>
    <name evidence="9" type="ORF">EVC11_027</name>
</gene>
<sequence length="378" mass="42843">MTISPRGSAFKVDVKVGAKHNPTKKEVRVRVSAKDMSTARRLEAEIRAAVMKHGVWNAESASASAKASRPGKAAGTLGAALEEAWNYPSGRNRGWKFQKSGKEQYNKAKMCIAVLGKDRHCATVTPDDLNDLVNTFAAKGNSNETITFKIQALFRVLWHAQRKGWITHRPLWDRPAPGNPREFIFSPDLEAKTIEYFGDFEQDLIMRDLFILGIETGLRIGELLLSRKQDWILDNRVHHVRPEVSKNKRARYVTLSQRAIDTIRPYIENKPDSWQPFRWSKSQIAYKMRKARKFFDMEENAEFCFHATRHTRATRLARATRDPFVVMSQLGHSSITISMRYIKMAALDLEALANIETSSAPSLPHPNVATAMLLDAVP</sequence>
<evidence type="ECO:0000313" key="9">
    <source>
        <dbReference type="EMBL" id="QIG74609.1"/>
    </source>
</evidence>
<dbReference type="GO" id="GO:0015074">
    <property type="term" value="P:DNA integration"/>
    <property type="evidence" value="ECO:0007669"/>
    <property type="project" value="InterPro"/>
</dbReference>
<keyword evidence="7" id="KW-1179">Viral genome integration</keyword>
<keyword evidence="6" id="KW-0233">DNA recombination</keyword>
<accession>A0A7S5RL90</accession>
<evidence type="ECO:0000256" key="1">
    <source>
        <dbReference type="ARBA" id="ARBA00008857"/>
    </source>
</evidence>
<dbReference type="GO" id="GO:0006310">
    <property type="term" value="P:DNA recombination"/>
    <property type="evidence" value="ECO:0007669"/>
    <property type="project" value="UniProtKB-KW"/>
</dbReference>
<dbReference type="PANTHER" id="PTHR30349">
    <property type="entry name" value="PHAGE INTEGRASE-RELATED"/>
    <property type="match status" value="1"/>
</dbReference>
<keyword evidence="7" id="KW-0229">DNA integration</keyword>
<evidence type="ECO:0000259" key="8">
    <source>
        <dbReference type="PROSITE" id="PS51898"/>
    </source>
</evidence>
<dbReference type="Proteomes" id="UP000623593">
    <property type="component" value="Segment"/>
</dbReference>
<dbReference type="SUPFAM" id="SSF56349">
    <property type="entry name" value="DNA breaking-rejoining enzymes"/>
    <property type="match status" value="1"/>
</dbReference>
<dbReference type="Pfam" id="PF00589">
    <property type="entry name" value="Phage_integrase"/>
    <property type="match status" value="1"/>
</dbReference>
<organism evidence="9 10">
    <name type="scientific">Rhizobium phage RHph_I20</name>
    <dbReference type="NCBI Taxonomy" id="2509730"/>
    <lineage>
        <taxon>Viruses</taxon>
        <taxon>Duplodnaviria</taxon>
        <taxon>Heunggongvirae</taxon>
        <taxon>Uroviricota</taxon>
        <taxon>Caudoviricetes</taxon>
        <taxon>Autographivirales</taxon>
        <taxon>Autographivirales incertae sedis</taxon>
        <taxon>Morelosvirus</taxon>
        <taxon>Morelosvirus RHphI20</taxon>
    </lineage>
</organism>
<keyword evidence="7" id="KW-1160">Virus entry into host cell</keyword>
<evidence type="ECO:0000256" key="2">
    <source>
        <dbReference type="ARBA" id="ARBA00016082"/>
    </source>
</evidence>
<dbReference type="GO" id="GO:0044826">
    <property type="term" value="P:viral genome integration into host DNA"/>
    <property type="evidence" value="ECO:0007669"/>
    <property type="project" value="UniProtKB-KW"/>
</dbReference>
<feature type="domain" description="Tyr recombinase" evidence="8">
    <location>
        <begin position="180"/>
        <end position="354"/>
    </location>
</feature>
<keyword evidence="10" id="KW-1185">Reference proteome</keyword>
<evidence type="ECO:0000256" key="3">
    <source>
        <dbReference type="ARBA" id="ARBA00022679"/>
    </source>
</evidence>
<dbReference type="GO" id="GO:0016740">
    <property type="term" value="F:transferase activity"/>
    <property type="evidence" value="ECO:0007669"/>
    <property type="project" value="UniProtKB-KW"/>
</dbReference>
<dbReference type="CDD" id="cd00397">
    <property type="entry name" value="DNA_BRE_C"/>
    <property type="match status" value="1"/>
</dbReference>
<dbReference type="InterPro" id="IPR013762">
    <property type="entry name" value="Integrase-like_cat_sf"/>
</dbReference>
<evidence type="ECO:0000256" key="7">
    <source>
        <dbReference type="ARBA" id="ARBA00023195"/>
    </source>
</evidence>